<comment type="caution">
    <text evidence="1">The sequence shown here is derived from an EMBL/GenBank/DDBJ whole genome shotgun (WGS) entry which is preliminary data.</text>
</comment>
<dbReference type="InterPro" id="IPR015915">
    <property type="entry name" value="Kelch-typ_b-propeller"/>
</dbReference>
<reference evidence="1" key="1">
    <citation type="submission" date="2021-02" db="EMBL/GenBank/DDBJ databases">
        <authorList>
            <person name="Dougan E. K."/>
            <person name="Rhodes N."/>
            <person name="Thang M."/>
            <person name="Chan C."/>
        </authorList>
    </citation>
    <scope>NUCLEOTIDE SEQUENCE</scope>
</reference>
<feature type="non-terminal residue" evidence="1">
    <location>
        <position position="105"/>
    </location>
</feature>
<organism evidence="1 2">
    <name type="scientific">Polarella glacialis</name>
    <name type="common">Dinoflagellate</name>
    <dbReference type="NCBI Taxonomy" id="89957"/>
    <lineage>
        <taxon>Eukaryota</taxon>
        <taxon>Sar</taxon>
        <taxon>Alveolata</taxon>
        <taxon>Dinophyceae</taxon>
        <taxon>Suessiales</taxon>
        <taxon>Suessiaceae</taxon>
        <taxon>Polarella</taxon>
    </lineage>
</organism>
<name>A0A813FCP4_POLGL</name>
<feature type="non-terminal residue" evidence="1">
    <location>
        <position position="1"/>
    </location>
</feature>
<dbReference type="PANTHER" id="PTHR46063:SF1">
    <property type="entry name" value="KELCH DOMAIN-CONTAINING PROTEIN 4"/>
    <property type="match status" value="1"/>
</dbReference>
<dbReference type="PANTHER" id="PTHR46063">
    <property type="entry name" value="KELCH DOMAIN-CONTAINING PROTEIN"/>
    <property type="match status" value="1"/>
</dbReference>
<gene>
    <name evidence="1" type="ORF">PGLA1383_LOCUS28391</name>
</gene>
<proteinExistence type="predicted"/>
<keyword evidence="2" id="KW-1185">Reference proteome</keyword>
<evidence type="ECO:0000313" key="1">
    <source>
        <dbReference type="EMBL" id="CAE8610576.1"/>
    </source>
</evidence>
<dbReference type="SUPFAM" id="SSF117281">
    <property type="entry name" value="Kelch motif"/>
    <property type="match status" value="1"/>
</dbReference>
<dbReference type="Proteomes" id="UP000654075">
    <property type="component" value="Unassembled WGS sequence"/>
</dbReference>
<dbReference type="Gene3D" id="2.120.10.80">
    <property type="entry name" value="Kelch-type beta propeller"/>
    <property type="match status" value="1"/>
</dbReference>
<evidence type="ECO:0000313" key="2">
    <source>
        <dbReference type="Proteomes" id="UP000654075"/>
    </source>
</evidence>
<dbReference type="OrthoDB" id="4447at2759"/>
<sequence>ASSGSSSGRFVACDRPSPRCHCSLTEVEPGRLLLFGGEIFNGRKFTCFQDVYELSLSLSATISWRRLELPGGAQAPRARSAHQAVAWKGGLYILGGEWADATQDK</sequence>
<dbReference type="InterPro" id="IPR052588">
    <property type="entry name" value="Kelch_domain_protein"/>
</dbReference>
<protein>
    <submittedName>
        <fullName evidence="1">Uncharacterized protein</fullName>
    </submittedName>
</protein>
<dbReference type="AlphaFoldDB" id="A0A813FCP4"/>
<accession>A0A813FCP4</accession>
<dbReference type="EMBL" id="CAJNNV010024758">
    <property type="protein sequence ID" value="CAE8610576.1"/>
    <property type="molecule type" value="Genomic_DNA"/>
</dbReference>